<comment type="caution">
    <text evidence="2">The sequence shown here is derived from an EMBL/GenBank/DDBJ whole genome shotgun (WGS) entry which is preliminary data.</text>
</comment>
<sequence>MANTKRRTYHVDWDSPSAETGTVKRRPLSMSVTLATSSTCFENVEYYELQDCSESIDPHCPTSDNDSTSIHPPYSGQNSCKLDLGVYSANTNSSDYKRDLNEKQVELQVTKRVSKLAIRKDFGLKLSKDPFWKPKKREKLQQNWEKTSITLKNDKKISIPKTKIPISTSKSRLVNSSSESSGIGSPLSPLSPQNDVTASSRNVIIKNSGSKSSGLGSPDSPDTPLSPDSQQYAAFYLIQQQLEKLHNCACERRQAEVWITL</sequence>
<feature type="region of interest" description="Disordered" evidence="1">
    <location>
        <begin position="1"/>
        <end position="23"/>
    </location>
</feature>
<gene>
    <name evidence="2" type="ORF">PV328_005961</name>
</gene>
<accession>A0AA39FNJ9</accession>
<feature type="compositionally biased region" description="Low complexity" evidence="1">
    <location>
        <begin position="208"/>
        <end position="228"/>
    </location>
</feature>
<protein>
    <submittedName>
        <fullName evidence="2">Uncharacterized protein</fullName>
    </submittedName>
</protein>
<dbReference type="Proteomes" id="UP001168990">
    <property type="component" value="Unassembled WGS sequence"/>
</dbReference>
<feature type="compositionally biased region" description="Polar residues" evidence="1">
    <location>
        <begin position="193"/>
        <end position="207"/>
    </location>
</feature>
<feature type="region of interest" description="Disordered" evidence="1">
    <location>
        <begin position="168"/>
        <end position="228"/>
    </location>
</feature>
<feature type="compositionally biased region" description="Low complexity" evidence="1">
    <location>
        <begin position="168"/>
        <end position="192"/>
    </location>
</feature>
<reference evidence="2" key="2">
    <citation type="submission" date="2023-03" db="EMBL/GenBank/DDBJ databases">
        <authorList>
            <person name="Inwood S.N."/>
            <person name="Skelly J.G."/>
            <person name="Guhlin J."/>
            <person name="Harrop T.W.R."/>
            <person name="Goldson S.G."/>
            <person name="Dearden P.K."/>
        </authorList>
    </citation>
    <scope>NUCLEOTIDE SEQUENCE</scope>
    <source>
        <strain evidence="2">Irish</strain>
        <tissue evidence="2">Whole body</tissue>
    </source>
</reference>
<dbReference type="EMBL" id="JAQQBS010000002">
    <property type="protein sequence ID" value="KAK0172670.1"/>
    <property type="molecule type" value="Genomic_DNA"/>
</dbReference>
<reference evidence="2" key="1">
    <citation type="journal article" date="2023" name="bioRxiv">
        <title>Scaffold-level genome assemblies of two parasitoid biocontrol wasps reveal the parthenogenesis mechanism and an associated novel virus.</title>
        <authorList>
            <person name="Inwood S."/>
            <person name="Skelly J."/>
            <person name="Guhlin J."/>
            <person name="Harrop T."/>
            <person name="Goldson S."/>
            <person name="Dearden P."/>
        </authorList>
    </citation>
    <scope>NUCLEOTIDE SEQUENCE</scope>
    <source>
        <strain evidence="2">Irish</strain>
        <tissue evidence="2">Whole body</tissue>
    </source>
</reference>
<evidence type="ECO:0000313" key="2">
    <source>
        <dbReference type="EMBL" id="KAK0172670.1"/>
    </source>
</evidence>
<dbReference type="AlphaFoldDB" id="A0AA39FNJ9"/>
<keyword evidence="3" id="KW-1185">Reference proteome</keyword>
<name>A0AA39FNJ9_9HYME</name>
<proteinExistence type="predicted"/>
<evidence type="ECO:0000256" key="1">
    <source>
        <dbReference type="SAM" id="MobiDB-lite"/>
    </source>
</evidence>
<organism evidence="2 3">
    <name type="scientific">Microctonus aethiopoides</name>
    <dbReference type="NCBI Taxonomy" id="144406"/>
    <lineage>
        <taxon>Eukaryota</taxon>
        <taxon>Metazoa</taxon>
        <taxon>Ecdysozoa</taxon>
        <taxon>Arthropoda</taxon>
        <taxon>Hexapoda</taxon>
        <taxon>Insecta</taxon>
        <taxon>Pterygota</taxon>
        <taxon>Neoptera</taxon>
        <taxon>Endopterygota</taxon>
        <taxon>Hymenoptera</taxon>
        <taxon>Apocrita</taxon>
        <taxon>Ichneumonoidea</taxon>
        <taxon>Braconidae</taxon>
        <taxon>Euphorinae</taxon>
        <taxon>Microctonus</taxon>
    </lineage>
</organism>
<evidence type="ECO:0000313" key="3">
    <source>
        <dbReference type="Proteomes" id="UP001168990"/>
    </source>
</evidence>